<dbReference type="EMBL" id="FOGT01000014">
    <property type="protein sequence ID" value="SES29063.1"/>
    <property type="molecule type" value="Genomic_DNA"/>
</dbReference>
<feature type="transmembrane region" description="Helical" evidence="1">
    <location>
        <begin position="94"/>
        <end position="116"/>
    </location>
</feature>
<dbReference type="OrthoDB" id="2974109at2"/>
<name>A0A1H9W6G5_9BACI</name>
<gene>
    <name evidence="2" type="ORF">SAMN05518684_11484</name>
</gene>
<protein>
    <recommendedName>
        <fullName evidence="4">DUF3899 domain-containing protein</fullName>
    </recommendedName>
</protein>
<organism evidence="2 3">
    <name type="scientific">Salipaludibacillus aurantiacus</name>
    <dbReference type="NCBI Taxonomy" id="1601833"/>
    <lineage>
        <taxon>Bacteria</taxon>
        <taxon>Bacillati</taxon>
        <taxon>Bacillota</taxon>
        <taxon>Bacilli</taxon>
        <taxon>Bacillales</taxon>
        <taxon>Bacillaceae</taxon>
    </lineage>
</organism>
<keyword evidence="1" id="KW-0812">Transmembrane</keyword>
<dbReference type="STRING" id="1601833.SAMN05518684_11484"/>
<proteinExistence type="predicted"/>
<reference evidence="3" key="1">
    <citation type="submission" date="2016-10" db="EMBL/GenBank/DDBJ databases">
        <authorList>
            <person name="Varghese N."/>
            <person name="Submissions S."/>
        </authorList>
    </citation>
    <scope>NUCLEOTIDE SEQUENCE [LARGE SCALE GENOMIC DNA]</scope>
    <source>
        <strain evidence="3">S9</strain>
    </source>
</reference>
<keyword evidence="3" id="KW-1185">Reference proteome</keyword>
<evidence type="ECO:0000313" key="2">
    <source>
        <dbReference type="EMBL" id="SES29063.1"/>
    </source>
</evidence>
<dbReference type="AlphaFoldDB" id="A0A1H9W6G5"/>
<dbReference type="Proteomes" id="UP000198571">
    <property type="component" value="Unassembled WGS sequence"/>
</dbReference>
<accession>A0A1H9W6G5</accession>
<evidence type="ECO:0008006" key="4">
    <source>
        <dbReference type="Google" id="ProtNLM"/>
    </source>
</evidence>
<dbReference type="RefSeq" id="WP_093054234.1">
    <property type="nucleotide sequence ID" value="NZ_FOGT01000014.1"/>
</dbReference>
<evidence type="ECO:0000256" key="1">
    <source>
        <dbReference type="SAM" id="Phobius"/>
    </source>
</evidence>
<keyword evidence="1" id="KW-0472">Membrane</keyword>
<sequence length="117" mass="11879">MKNILTGLAGGLAVAGAVALVSYFTISMNTFLLILVALGVLAFLPLIIKAFTSGKVPTPTIYGTSAPKKWTTVGTQESGQSKKSESEGPKFKHAAIAAGAGAGLLAVFFVIALVVLG</sequence>
<feature type="transmembrane region" description="Helical" evidence="1">
    <location>
        <begin position="29"/>
        <end position="48"/>
    </location>
</feature>
<evidence type="ECO:0000313" key="3">
    <source>
        <dbReference type="Proteomes" id="UP000198571"/>
    </source>
</evidence>
<keyword evidence="1" id="KW-1133">Transmembrane helix</keyword>